<dbReference type="PANTHER" id="PTHR22730">
    <property type="entry name" value="PROMININ PROM PROTEIN"/>
    <property type="match status" value="1"/>
</dbReference>
<evidence type="ECO:0000313" key="9">
    <source>
        <dbReference type="EMBL" id="RXM34587.1"/>
    </source>
</evidence>
<gene>
    <name evidence="9" type="ORF">EOD39_13967</name>
</gene>
<evidence type="ECO:0000256" key="5">
    <source>
        <dbReference type="ARBA" id="ARBA00023136"/>
    </source>
</evidence>
<evidence type="ECO:0000256" key="3">
    <source>
        <dbReference type="ARBA" id="ARBA00022692"/>
    </source>
</evidence>
<keyword evidence="3 7" id="KW-0812">Transmembrane</keyword>
<dbReference type="GO" id="GO:0016324">
    <property type="term" value="C:apical plasma membrane"/>
    <property type="evidence" value="ECO:0007669"/>
    <property type="project" value="TreeGrafter"/>
</dbReference>
<protein>
    <submittedName>
        <fullName evidence="9">Prominin-1-A</fullName>
    </submittedName>
</protein>
<dbReference type="GO" id="GO:0009986">
    <property type="term" value="C:cell surface"/>
    <property type="evidence" value="ECO:0007669"/>
    <property type="project" value="TreeGrafter"/>
</dbReference>
<dbReference type="EMBL" id="SCEB01214567">
    <property type="protein sequence ID" value="RXM34587.1"/>
    <property type="molecule type" value="Genomic_DNA"/>
</dbReference>
<name>A0A444UHC7_ACIRT</name>
<keyword evidence="6" id="KW-0325">Glycoprotein</keyword>
<keyword evidence="5 7" id="KW-0472">Membrane</keyword>
<dbReference type="Pfam" id="PF05478">
    <property type="entry name" value="Prominin"/>
    <property type="match status" value="2"/>
</dbReference>
<dbReference type="Proteomes" id="UP000289886">
    <property type="component" value="Unassembled WGS sequence"/>
</dbReference>
<feature type="transmembrane region" description="Helical" evidence="7">
    <location>
        <begin position="97"/>
        <end position="127"/>
    </location>
</feature>
<sequence length="786" mass="86687">MAMKTTLLFVLLGCCGVWAASGACSSRSLELNNLNQSHYKPDPSRDTGITVLSDMVHSFLGMVQPNPFPTELLTEAIKDVSTIIQEDSLRMVLKYEAGFLVCAAIGILFILLMPLIGFFFCCCRCCGNCGGRMYQKQSKKTSCKRRGLYWSLMLITIVILAGNICMFISNDKFTKAINNSTELLNDTLDNMKTFLSEIPQVHIGPLLGGEILQALGGPMYSALDSLLLVSQEVTSIGEELMSVNSTTEHLKQKQQEIVTNLTAIRNRIEQTLKNPNCSGCDLSVGSLDKLTVHVDFSGMPDLSSPMDAISKVKDANLSAIVNEANKTLNSIPERVSNETRGVVADVKKQLKGIEEQIGQIAQNIPLDQLTDVTKQLDTVMGDLHTYLPGVSQADKYRWIAGLILSCLVLLAVVCNSLGLLLGPAGLRPSADPTERSCTADCGGVFFMAGVGFSFLYSWLLMLLVLLMFLLGGNVYTLVCKPWSNQQLLKFIDTPGVIKGFNLSHMLGVNTHLEISQIYSDCKNNDPIWSTLHLEDLVNLDELLNISKYTGDIQAAFDNTSIQLPEINLLNNDSLSLLQDFSSSGIHGINFTAIEQQVNQNLTSPDIDSFADRLDQLAVNQNQTIKGELMTEAADLRNLSRRIPGELQPQVETLKNSVEPLKVSIAQIPITINATLAKVEEAQKVLNTNTSEIIKKESQEFLNCQIGYFETYADWAKQTITQKVACCKPAANAIDAVEIIACAYIVDSLNAFWFSMGWCLMFLLPSIILSVKLAKFYRRMKYMDVYE</sequence>
<organism evidence="9 10">
    <name type="scientific">Acipenser ruthenus</name>
    <name type="common">Sterlet sturgeon</name>
    <dbReference type="NCBI Taxonomy" id="7906"/>
    <lineage>
        <taxon>Eukaryota</taxon>
        <taxon>Metazoa</taxon>
        <taxon>Chordata</taxon>
        <taxon>Craniata</taxon>
        <taxon>Vertebrata</taxon>
        <taxon>Euteleostomi</taxon>
        <taxon>Actinopterygii</taxon>
        <taxon>Chondrostei</taxon>
        <taxon>Acipenseriformes</taxon>
        <taxon>Acipenseridae</taxon>
        <taxon>Acipenser</taxon>
    </lineage>
</organism>
<comment type="similarity">
    <text evidence="2">Belongs to the prominin family.</text>
</comment>
<feature type="transmembrane region" description="Helical" evidence="7">
    <location>
        <begin position="443"/>
        <end position="470"/>
    </location>
</feature>
<comment type="subcellular location">
    <subcellularLocation>
        <location evidence="1">Cell projection</location>
        <location evidence="1">Microvillus membrane</location>
        <topology evidence="1">Multi-pass membrane protein</topology>
    </subcellularLocation>
</comment>
<keyword evidence="8" id="KW-0732">Signal</keyword>
<dbReference type="GO" id="GO:0005929">
    <property type="term" value="C:cilium"/>
    <property type="evidence" value="ECO:0007669"/>
    <property type="project" value="TreeGrafter"/>
</dbReference>
<evidence type="ECO:0000256" key="6">
    <source>
        <dbReference type="ARBA" id="ARBA00023180"/>
    </source>
</evidence>
<dbReference type="GO" id="GO:0015485">
    <property type="term" value="F:cholesterol binding"/>
    <property type="evidence" value="ECO:0007669"/>
    <property type="project" value="TreeGrafter"/>
</dbReference>
<dbReference type="PANTHER" id="PTHR22730:SF4">
    <property type="entry name" value="PROMININ-1-A-LIKE"/>
    <property type="match status" value="1"/>
</dbReference>
<feature type="transmembrane region" description="Helical" evidence="7">
    <location>
        <begin position="148"/>
        <end position="169"/>
    </location>
</feature>
<dbReference type="AlphaFoldDB" id="A0A444UHC7"/>
<keyword evidence="10" id="KW-1185">Reference proteome</keyword>
<dbReference type="GO" id="GO:0071914">
    <property type="term" value="C:prominosome"/>
    <property type="evidence" value="ECO:0007669"/>
    <property type="project" value="TreeGrafter"/>
</dbReference>
<evidence type="ECO:0000256" key="2">
    <source>
        <dbReference type="ARBA" id="ARBA00006058"/>
    </source>
</evidence>
<evidence type="ECO:0000256" key="8">
    <source>
        <dbReference type="SAM" id="SignalP"/>
    </source>
</evidence>
<feature type="signal peptide" evidence="8">
    <location>
        <begin position="1"/>
        <end position="19"/>
    </location>
</feature>
<feature type="transmembrane region" description="Helical" evidence="7">
    <location>
        <begin position="750"/>
        <end position="770"/>
    </location>
</feature>
<evidence type="ECO:0000256" key="1">
    <source>
        <dbReference type="ARBA" id="ARBA00004475"/>
    </source>
</evidence>
<reference evidence="9 10" key="1">
    <citation type="submission" date="2019-01" db="EMBL/GenBank/DDBJ databases">
        <title>Draft Genome and Complete Hox-Cluster Characterization of the Sterlet Sturgeon (Acipenser ruthenus).</title>
        <authorList>
            <person name="Wei Q."/>
        </authorList>
    </citation>
    <scope>NUCLEOTIDE SEQUENCE [LARGE SCALE GENOMIC DNA]</scope>
    <source>
        <strain evidence="9">WHYD16114868_AA</strain>
        <tissue evidence="9">Blood</tissue>
    </source>
</reference>
<accession>A0A444UHC7</accession>
<dbReference type="InterPro" id="IPR008795">
    <property type="entry name" value="Prominin"/>
</dbReference>
<proteinExistence type="inferred from homology"/>
<feature type="transmembrane region" description="Helical" evidence="7">
    <location>
        <begin position="398"/>
        <end position="422"/>
    </location>
</feature>
<keyword evidence="4 7" id="KW-1133">Transmembrane helix</keyword>
<feature type="chain" id="PRO_5019229656" evidence="8">
    <location>
        <begin position="20"/>
        <end position="786"/>
    </location>
</feature>
<comment type="caution">
    <text evidence="9">The sequence shown here is derived from an EMBL/GenBank/DDBJ whole genome shotgun (WGS) entry which is preliminary data.</text>
</comment>
<evidence type="ECO:0000256" key="7">
    <source>
        <dbReference type="SAM" id="Phobius"/>
    </source>
</evidence>
<evidence type="ECO:0000313" key="10">
    <source>
        <dbReference type="Proteomes" id="UP000289886"/>
    </source>
</evidence>
<dbReference type="GO" id="GO:0031528">
    <property type="term" value="C:microvillus membrane"/>
    <property type="evidence" value="ECO:0007669"/>
    <property type="project" value="UniProtKB-SubCell"/>
</dbReference>
<dbReference type="PROSITE" id="PS51257">
    <property type="entry name" value="PROKAR_LIPOPROTEIN"/>
    <property type="match status" value="1"/>
</dbReference>
<evidence type="ECO:0000256" key="4">
    <source>
        <dbReference type="ARBA" id="ARBA00022989"/>
    </source>
</evidence>